<accession>A0A5B7GNN9</accession>
<evidence type="ECO:0000313" key="1">
    <source>
        <dbReference type="EMBL" id="MPC60392.1"/>
    </source>
</evidence>
<dbReference type="AlphaFoldDB" id="A0A5B7GNN9"/>
<sequence length="148" mass="17100">MQQPSSSQLLNIQSGLLILRLPTQCCQRDGLRFPIILLRQYRMCLNHIRNAKEFSQRNFRHYTFEFSPSPSHRSDMVMLLNGEDTWSDQGTANRTDSLQDMRMDVEQSKWHSPLSSEFEVHPSKIPLPHPARHLGGFSANSTALIKHQ</sequence>
<proteinExistence type="predicted"/>
<name>A0A5B7GNN9_PORTR</name>
<gene>
    <name evidence="1" type="ORF">E2C01_054436</name>
</gene>
<organism evidence="1 2">
    <name type="scientific">Portunus trituberculatus</name>
    <name type="common">Swimming crab</name>
    <name type="synonym">Neptunus trituberculatus</name>
    <dbReference type="NCBI Taxonomy" id="210409"/>
    <lineage>
        <taxon>Eukaryota</taxon>
        <taxon>Metazoa</taxon>
        <taxon>Ecdysozoa</taxon>
        <taxon>Arthropoda</taxon>
        <taxon>Crustacea</taxon>
        <taxon>Multicrustacea</taxon>
        <taxon>Malacostraca</taxon>
        <taxon>Eumalacostraca</taxon>
        <taxon>Eucarida</taxon>
        <taxon>Decapoda</taxon>
        <taxon>Pleocyemata</taxon>
        <taxon>Brachyura</taxon>
        <taxon>Eubrachyura</taxon>
        <taxon>Portunoidea</taxon>
        <taxon>Portunidae</taxon>
        <taxon>Portuninae</taxon>
        <taxon>Portunus</taxon>
    </lineage>
</organism>
<protein>
    <submittedName>
        <fullName evidence="1">Uncharacterized protein</fullName>
    </submittedName>
</protein>
<dbReference type="EMBL" id="VSRR010017472">
    <property type="protein sequence ID" value="MPC60392.1"/>
    <property type="molecule type" value="Genomic_DNA"/>
</dbReference>
<keyword evidence="2" id="KW-1185">Reference proteome</keyword>
<dbReference type="Proteomes" id="UP000324222">
    <property type="component" value="Unassembled WGS sequence"/>
</dbReference>
<reference evidence="1 2" key="1">
    <citation type="submission" date="2019-05" db="EMBL/GenBank/DDBJ databases">
        <title>Another draft genome of Portunus trituberculatus and its Hox gene families provides insights of decapod evolution.</title>
        <authorList>
            <person name="Jeong J.-H."/>
            <person name="Song I."/>
            <person name="Kim S."/>
            <person name="Choi T."/>
            <person name="Kim D."/>
            <person name="Ryu S."/>
            <person name="Kim W."/>
        </authorList>
    </citation>
    <scope>NUCLEOTIDE SEQUENCE [LARGE SCALE GENOMIC DNA]</scope>
    <source>
        <tissue evidence="1">Muscle</tissue>
    </source>
</reference>
<evidence type="ECO:0000313" key="2">
    <source>
        <dbReference type="Proteomes" id="UP000324222"/>
    </source>
</evidence>
<comment type="caution">
    <text evidence="1">The sequence shown here is derived from an EMBL/GenBank/DDBJ whole genome shotgun (WGS) entry which is preliminary data.</text>
</comment>